<keyword evidence="1" id="KW-0378">Hydrolase</keyword>
<protein>
    <submittedName>
        <fullName evidence="1">Beta-lactamase hydrolase-like protein</fullName>
        <ecNumber evidence="1">3.-.-.-</ecNumber>
    </submittedName>
</protein>
<organism evidence="1 2">
    <name type="scientific">Fundidesulfovibrio magnetotacticus</name>
    <dbReference type="NCBI Taxonomy" id="2730080"/>
    <lineage>
        <taxon>Bacteria</taxon>
        <taxon>Pseudomonadati</taxon>
        <taxon>Thermodesulfobacteriota</taxon>
        <taxon>Desulfovibrionia</taxon>
        <taxon>Desulfovibrionales</taxon>
        <taxon>Desulfovibrionaceae</taxon>
        <taxon>Fundidesulfovibrio</taxon>
    </lineage>
</organism>
<dbReference type="EMBL" id="BLTE01000007">
    <property type="protein sequence ID" value="GFK94010.1"/>
    <property type="molecule type" value="Genomic_DNA"/>
</dbReference>
<dbReference type="GO" id="GO:0016787">
    <property type="term" value="F:hydrolase activity"/>
    <property type="evidence" value="ECO:0007669"/>
    <property type="project" value="UniProtKB-KW"/>
</dbReference>
<dbReference type="Gene3D" id="3.90.190.10">
    <property type="entry name" value="Protein tyrosine phosphatase superfamily"/>
    <property type="match status" value="1"/>
</dbReference>
<dbReference type="SUPFAM" id="SSF52799">
    <property type="entry name" value="(Phosphotyrosine protein) phosphatases II"/>
    <property type="match status" value="1"/>
</dbReference>
<evidence type="ECO:0000313" key="1">
    <source>
        <dbReference type="EMBL" id="GFK94010.1"/>
    </source>
</evidence>
<reference evidence="1 2" key="1">
    <citation type="submission" date="2020-04" db="EMBL/GenBank/DDBJ databases">
        <authorList>
            <consortium name="Desulfovibrio sp. FSS-1 genome sequencing consortium"/>
            <person name="Shimoshige H."/>
            <person name="Kobayashi H."/>
            <person name="Maekawa T."/>
        </authorList>
    </citation>
    <scope>NUCLEOTIDE SEQUENCE [LARGE SCALE GENOMIC DNA]</scope>
    <source>
        <strain evidence="1 2">SIID29052-01</strain>
    </source>
</reference>
<name>A0A6V8LSS6_9BACT</name>
<dbReference type="AlphaFoldDB" id="A0A6V8LSS6"/>
<keyword evidence="2" id="KW-1185">Reference proteome</keyword>
<dbReference type="Proteomes" id="UP000494245">
    <property type="component" value="Unassembled WGS sequence"/>
</dbReference>
<sequence>MTDPDILNFVRLDDRLACAGQPLPGHFPLLAARGFRAVVNLATEASTGHLPGEAALCRAEGLDFSWIPVPWDAPTSGDFQAFEAWLAPRRAGHVLVHCAKNWRASLFCALYRVLHEGRDPEKAREDVLEVWEPDAAWSALAREVLASRGRDPFLP</sequence>
<gene>
    <name evidence="1" type="primary">blh</name>
    <name evidence="1" type="ORF">NNJEOMEG_01848</name>
</gene>
<dbReference type="RefSeq" id="WP_173083640.1">
    <property type="nucleotide sequence ID" value="NZ_BLTE01000007.1"/>
</dbReference>
<accession>A0A6V8LSS6</accession>
<comment type="caution">
    <text evidence="1">The sequence shown here is derived from an EMBL/GenBank/DDBJ whole genome shotgun (WGS) entry which is preliminary data.</text>
</comment>
<evidence type="ECO:0000313" key="2">
    <source>
        <dbReference type="Proteomes" id="UP000494245"/>
    </source>
</evidence>
<dbReference type="EC" id="3.-.-.-" evidence="1"/>
<dbReference type="InterPro" id="IPR029021">
    <property type="entry name" value="Prot-tyrosine_phosphatase-like"/>
</dbReference>
<reference evidence="1 2" key="2">
    <citation type="submission" date="2020-05" db="EMBL/GenBank/DDBJ databases">
        <title>Draft genome sequence of Desulfovibrio sp. strainFSS-1.</title>
        <authorList>
            <person name="Shimoshige H."/>
            <person name="Kobayashi H."/>
            <person name="Maekawa T."/>
        </authorList>
    </citation>
    <scope>NUCLEOTIDE SEQUENCE [LARGE SCALE GENOMIC DNA]</scope>
    <source>
        <strain evidence="1 2">SIID29052-01</strain>
    </source>
</reference>
<proteinExistence type="predicted"/>
<dbReference type="CDD" id="cd14503">
    <property type="entry name" value="PTP-bact"/>
    <property type="match status" value="1"/>
</dbReference>